<evidence type="ECO:0000313" key="3">
    <source>
        <dbReference type="Proteomes" id="UP000694660"/>
    </source>
</evidence>
<dbReference type="AlphaFoldDB" id="A0A944DFS0"/>
<name>A0A944DFS0_DENI1</name>
<keyword evidence="1" id="KW-0732">Signal</keyword>
<comment type="caution">
    <text evidence="2">The sequence shown here is derived from an EMBL/GenBank/DDBJ whole genome shotgun (WGS) entry which is preliminary data.</text>
</comment>
<dbReference type="EMBL" id="JAEKFT010000032">
    <property type="protein sequence ID" value="MBT0963538.1"/>
    <property type="molecule type" value="Genomic_DNA"/>
</dbReference>
<gene>
    <name evidence="2" type="ORF">I8J34_20315</name>
</gene>
<protein>
    <submittedName>
        <fullName evidence="2">DUF3108 domain-containing protein</fullName>
    </submittedName>
</protein>
<proteinExistence type="predicted"/>
<dbReference type="InterPro" id="IPR021457">
    <property type="entry name" value="DUF3108"/>
</dbReference>
<dbReference type="Pfam" id="PF11306">
    <property type="entry name" value="DUF3108"/>
    <property type="match status" value="1"/>
</dbReference>
<accession>A0A944DFS0</accession>
<feature type="chain" id="PRO_5037165392" evidence="1">
    <location>
        <begin position="26"/>
        <end position="248"/>
    </location>
</feature>
<sequence>MMRRGVFARVLCLVALMASASLAMAEAASWPAQGRIIYRVFHGDGGLQIGRATHSWWHDARRYRMESLVETTGLAAILKNFRYLQRSEGALTTQGLRPERFSVDQRGKPLQAAVFDWAKGEVRIDRGDSKRQAPLGAGDQDVLSIGHQLAQPAARQTPFELTVVNNKSAAVATVRDLGEAVVSLPLGELPTRHFSVRSEDGKVKIDLWLASASHNLPVRIRVENGKGDVLDQQAERVELGAPRSGSPS</sequence>
<organism evidence="2 3">
    <name type="scientific">Denitromonas iodatirespirans</name>
    <dbReference type="NCBI Taxonomy" id="2795389"/>
    <lineage>
        <taxon>Bacteria</taxon>
        <taxon>Pseudomonadati</taxon>
        <taxon>Pseudomonadota</taxon>
        <taxon>Betaproteobacteria</taxon>
        <taxon>Rhodocyclales</taxon>
        <taxon>Zoogloeaceae</taxon>
        <taxon>Denitromonas</taxon>
    </lineage>
</organism>
<feature type="signal peptide" evidence="1">
    <location>
        <begin position="1"/>
        <end position="25"/>
    </location>
</feature>
<evidence type="ECO:0000256" key="1">
    <source>
        <dbReference type="SAM" id="SignalP"/>
    </source>
</evidence>
<dbReference type="Proteomes" id="UP000694660">
    <property type="component" value="Unassembled WGS sequence"/>
</dbReference>
<reference evidence="3" key="1">
    <citation type="journal article" date="2022" name="ISME J.">
        <title>Genetic and phylogenetic analysis of dissimilatory iodate-reducing bacteria identifies potential niches across the world's oceans.</title>
        <authorList>
            <person name="Reyes-Umana V."/>
            <person name="Henning Z."/>
            <person name="Lee K."/>
            <person name="Barnum T.P."/>
            <person name="Coates J.D."/>
        </authorList>
    </citation>
    <scope>NUCLEOTIDE SEQUENCE [LARGE SCALE GENOMIC DNA]</scope>
    <source>
        <strain evidence="3">IR12</strain>
    </source>
</reference>
<evidence type="ECO:0000313" key="2">
    <source>
        <dbReference type="EMBL" id="MBT0963538.1"/>
    </source>
</evidence>
<keyword evidence="3" id="KW-1185">Reference proteome</keyword>